<feature type="domain" description="VWFA" evidence="1">
    <location>
        <begin position="55"/>
        <end position="226"/>
    </location>
</feature>
<dbReference type="SUPFAM" id="SSF53300">
    <property type="entry name" value="vWA-like"/>
    <property type="match status" value="1"/>
</dbReference>
<dbReference type="EMBL" id="JAAVJB010000200">
    <property type="protein sequence ID" value="NJP68343.1"/>
    <property type="molecule type" value="Genomic_DNA"/>
</dbReference>
<accession>A0ABX1AU79</accession>
<comment type="caution">
    <text evidence="2">The sequence shown here is derived from an EMBL/GenBank/DDBJ whole genome shotgun (WGS) entry which is preliminary data.</text>
</comment>
<dbReference type="Gene3D" id="2.60.40.3670">
    <property type="match status" value="1"/>
</dbReference>
<dbReference type="InterPro" id="IPR036465">
    <property type="entry name" value="vWFA_dom_sf"/>
</dbReference>
<protein>
    <submittedName>
        <fullName evidence="2">VWA domain-containing protein</fullName>
    </submittedName>
</protein>
<proteinExistence type="predicted"/>
<sequence length="445" mass="46325">MAERPPSHHADRLPRFAVEVHQNEHLHRDAEEVHAVVTVTTTAAPGTPGPGDGSDTAVVVMVDCSGSMNYPAGKLEAARAATAAAVDALPDGVSFALVRGTHRAAEIYPGGGRTATAGPAARAEAKSALGSLTASGGTALGSWLTLADALFAGTTARIRHGVLLTDGRNEHEEPARLDAVLDRCSGRFTCDTRGVGTDWEVTEVREIAARLLGTADIVPEPASLTADFEAMVRAATGRGVSGVALRLWTPAGATPVFVKQVAPAVEDLTGRRADAGPGTGDYPVGSWGVESRDYHLCLRVPGGDVGQDLLVGRVSLVTHDPYGAVVTLGTAHVRAVRTGSSAERTAVDAHVAHYTGQSEMALAIEEGLDLRRRGDAHGATARLGLAVRLAHRSGNDRTARLLAKVVDVDDAVDGTVRLKATVSDADEMTLATRSARTVRTLRGTR</sequence>
<gene>
    <name evidence="2" type="ORF">HCJ92_19095</name>
</gene>
<organism evidence="2 3">
    <name type="scientific">Streptomyces spiramenti</name>
    <dbReference type="NCBI Taxonomy" id="2720606"/>
    <lineage>
        <taxon>Bacteria</taxon>
        <taxon>Bacillati</taxon>
        <taxon>Actinomycetota</taxon>
        <taxon>Actinomycetes</taxon>
        <taxon>Kitasatosporales</taxon>
        <taxon>Streptomycetaceae</taxon>
        <taxon>Streptomyces</taxon>
    </lineage>
</organism>
<name>A0ABX1AU79_9ACTN</name>
<evidence type="ECO:0000313" key="2">
    <source>
        <dbReference type="EMBL" id="NJP68343.1"/>
    </source>
</evidence>
<dbReference type="CDD" id="cd00198">
    <property type="entry name" value="vWFA"/>
    <property type="match status" value="1"/>
</dbReference>
<dbReference type="Gene3D" id="1.20.120.1690">
    <property type="match status" value="1"/>
</dbReference>
<dbReference type="Pfam" id="PF18571">
    <property type="entry name" value="VWA_3_C"/>
    <property type="match status" value="1"/>
</dbReference>
<dbReference type="Proteomes" id="UP000746503">
    <property type="component" value="Unassembled WGS sequence"/>
</dbReference>
<dbReference type="Pfam" id="PF13768">
    <property type="entry name" value="VWA_3"/>
    <property type="match status" value="1"/>
</dbReference>
<reference evidence="2 3" key="1">
    <citation type="submission" date="2020-03" db="EMBL/GenBank/DDBJ databases">
        <title>Draft genome of Streptomyces sp. ventii, isolated from the Axial Seamount in the Pacific Ocean, and resequencing of the two type strains Streptomyces lonarensis strain NCL 716 and Streptomyces bohaiensis strain 11A07.</title>
        <authorList>
            <person name="Loughran R.M."/>
            <person name="Pfannmuller K.M."/>
            <person name="Wasson B.J."/>
            <person name="Deadmond M.C."/>
            <person name="Paddock B.E."/>
            <person name="Koyack M.J."/>
            <person name="Gallegos D.A."/>
            <person name="Mitchell E.A."/>
            <person name="Ushijima B."/>
            <person name="Saw J.H."/>
            <person name="Mcphail K.L."/>
            <person name="Videau P."/>
        </authorList>
    </citation>
    <scope>NUCLEOTIDE SEQUENCE [LARGE SCALE GENOMIC DNA]</scope>
    <source>
        <strain evidence="3">5675061</strain>
    </source>
</reference>
<dbReference type="InterPro" id="IPR002035">
    <property type="entry name" value="VWF_A"/>
</dbReference>
<dbReference type="SMART" id="SM00327">
    <property type="entry name" value="VWA"/>
    <property type="match status" value="1"/>
</dbReference>
<dbReference type="Gene3D" id="3.40.50.410">
    <property type="entry name" value="von Willebrand factor, type A domain"/>
    <property type="match status" value="1"/>
</dbReference>
<evidence type="ECO:0000313" key="3">
    <source>
        <dbReference type="Proteomes" id="UP000746503"/>
    </source>
</evidence>
<dbReference type="RefSeq" id="WP_167934845.1">
    <property type="nucleotide sequence ID" value="NZ_JAAVJB010000200.1"/>
</dbReference>
<keyword evidence="3" id="KW-1185">Reference proteome</keyword>
<dbReference type="InterPro" id="IPR041176">
    <property type="entry name" value="VWA_3_C"/>
</dbReference>
<evidence type="ECO:0000259" key="1">
    <source>
        <dbReference type="SMART" id="SM00327"/>
    </source>
</evidence>